<name>A0ACB8AV30_9AGAM</name>
<feature type="non-terminal residue" evidence="1">
    <location>
        <position position="226"/>
    </location>
</feature>
<gene>
    <name evidence="1" type="ORF">BV22DRAFT_1027281</name>
</gene>
<sequence>MDFNDVDDFPSHYQVKKLITELTGIEPIICDCCINTCIGYTGPFSQLDHCPTCGEARYDQEKLLETGGKVKVPRKRFPTICLGPQLQAMYRDPEKARDMHYRRERTQEIFNELDDNEGIKQAYNDFLDGSDYLEAVADGRIKDEDIVVMFSIDGAQLYRNKESDCWMSIWIIFERSPDSRYKKKYVLPGVIIPGPNKPKNLDSFLFPGFHHLAAIQKEGLPIWDAS</sequence>
<organism evidence="1 2">
    <name type="scientific">Leucogyrophana mollusca</name>
    <dbReference type="NCBI Taxonomy" id="85980"/>
    <lineage>
        <taxon>Eukaryota</taxon>
        <taxon>Fungi</taxon>
        <taxon>Dikarya</taxon>
        <taxon>Basidiomycota</taxon>
        <taxon>Agaricomycotina</taxon>
        <taxon>Agaricomycetes</taxon>
        <taxon>Agaricomycetidae</taxon>
        <taxon>Boletales</taxon>
        <taxon>Boletales incertae sedis</taxon>
        <taxon>Leucogyrophana</taxon>
    </lineage>
</organism>
<comment type="caution">
    <text evidence="1">The sequence shown here is derived from an EMBL/GenBank/DDBJ whole genome shotgun (WGS) entry which is preliminary data.</text>
</comment>
<protein>
    <submittedName>
        <fullName evidence="1">Uncharacterized protein</fullName>
    </submittedName>
</protein>
<dbReference type="Proteomes" id="UP000790709">
    <property type="component" value="Unassembled WGS sequence"/>
</dbReference>
<evidence type="ECO:0000313" key="2">
    <source>
        <dbReference type="Proteomes" id="UP000790709"/>
    </source>
</evidence>
<reference evidence="1" key="1">
    <citation type="journal article" date="2021" name="New Phytol.">
        <title>Evolutionary innovations through gain and loss of genes in the ectomycorrhizal Boletales.</title>
        <authorList>
            <person name="Wu G."/>
            <person name="Miyauchi S."/>
            <person name="Morin E."/>
            <person name="Kuo A."/>
            <person name="Drula E."/>
            <person name="Varga T."/>
            <person name="Kohler A."/>
            <person name="Feng B."/>
            <person name="Cao Y."/>
            <person name="Lipzen A."/>
            <person name="Daum C."/>
            <person name="Hundley H."/>
            <person name="Pangilinan J."/>
            <person name="Johnson J."/>
            <person name="Barry K."/>
            <person name="LaButti K."/>
            <person name="Ng V."/>
            <person name="Ahrendt S."/>
            <person name="Min B."/>
            <person name="Choi I.G."/>
            <person name="Park H."/>
            <person name="Plett J.M."/>
            <person name="Magnuson J."/>
            <person name="Spatafora J.W."/>
            <person name="Nagy L.G."/>
            <person name="Henrissat B."/>
            <person name="Grigoriev I.V."/>
            <person name="Yang Z.L."/>
            <person name="Xu J."/>
            <person name="Martin F.M."/>
        </authorList>
    </citation>
    <scope>NUCLEOTIDE SEQUENCE</scope>
    <source>
        <strain evidence="1">KUC20120723A-06</strain>
    </source>
</reference>
<keyword evidence="2" id="KW-1185">Reference proteome</keyword>
<proteinExistence type="predicted"/>
<evidence type="ECO:0000313" key="1">
    <source>
        <dbReference type="EMBL" id="KAH7916883.1"/>
    </source>
</evidence>
<accession>A0ACB8AV30</accession>
<dbReference type="EMBL" id="MU267497">
    <property type="protein sequence ID" value="KAH7916883.1"/>
    <property type="molecule type" value="Genomic_DNA"/>
</dbReference>